<gene>
    <name evidence="2" type="ORF">FOE78_18870</name>
</gene>
<dbReference type="Proteomes" id="UP000319263">
    <property type="component" value="Chromosome"/>
</dbReference>
<proteinExistence type="predicted"/>
<reference evidence="2 3" key="1">
    <citation type="submission" date="2019-07" db="EMBL/GenBank/DDBJ databases">
        <title>Microlunatus dokdonensis sp. nov. isolated from the rhizospheric soil of the wild plant Elymus tsukushiensis.</title>
        <authorList>
            <person name="Ghim S.-Y."/>
            <person name="Hwang Y.-J."/>
            <person name="Son J.-S."/>
            <person name="Shin J.-H."/>
        </authorList>
    </citation>
    <scope>NUCLEOTIDE SEQUENCE [LARGE SCALE GENOMIC DNA]</scope>
    <source>
        <strain evidence="2 3">KUDC0627</strain>
    </source>
</reference>
<dbReference type="InterPro" id="IPR002509">
    <property type="entry name" value="NODB_dom"/>
</dbReference>
<evidence type="ECO:0000313" key="2">
    <source>
        <dbReference type="EMBL" id="QDP98935.1"/>
    </source>
</evidence>
<dbReference type="GO" id="GO:0016810">
    <property type="term" value="F:hydrolase activity, acting on carbon-nitrogen (but not peptide) bonds"/>
    <property type="evidence" value="ECO:0007669"/>
    <property type="project" value="InterPro"/>
</dbReference>
<dbReference type="EMBL" id="CP041692">
    <property type="protein sequence ID" value="QDP98935.1"/>
    <property type="molecule type" value="Genomic_DNA"/>
</dbReference>
<keyword evidence="3" id="KW-1185">Reference proteome</keyword>
<dbReference type="InterPro" id="IPR050248">
    <property type="entry name" value="Polysacc_deacetylase_ArnD"/>
</dbReference>
<evidence type="ECO:0000259" key="1">
    <source>
        <dbReference type="PROSITE" id="PS51677"/>
    </source>
</evidence>
<dbReference type="CDD" id="cd10917">
    <property type="entry name" value="CE4_NodB_like_6s_7s"/>
    <property type="match status" value="1"/>
</dbReference>
<feature type="domain" description="NodB homology" evidence="1">
    <location>
        <begin position="20"/>
        <end position="228"/>
    </location>
</feature>
<organism evidence="2 3">
    <name type="scientific">Microlunatus elymi</name>
    <dbReference type="NCBI Taxonomy" id="2596828"/>
    <lineage>
        <taxon>Bacteria</taxon>
        <taxon>Bacillati</taxon>
        <taxon>Actinomycetota</taxon>
        <taxon>Actinomycetes</taxon>
        <taxon>Propionibacteriales</taxon>
        <taxon>Propionibacteriaceae</taxon>
        <taxon>Microlunatus</taxon>
    </lineage>
</organism>
<name>A0A516Q6D7_9ACTN</name>
<evidence type="ECO:0000313" key="3">
    <source>
        <dbReference type="Proteomes" id="UP000319263"/>
    </source>
</evidence>
<dbReference type="GO" id="GO:0005975">
    <property type="term" value="P:carbohydrate metabolic process"/>
    <property type="evidence" value="ECO:0007669"/>
    <property type="project" value="InterPro"/>
</dbReference>
<dbReference type="Pfam" id="PF01522">
    <property type="entry name" value="Polysacc_deac_1"/>
    <property type="match status" value="1"/>
</dbReference>
<dbReference type="KEGG" id="mik:FOE78_18870"/>
<dbReference type="SUPFAM" id="SSF88713">
    <property type="entry name" value="Glycoside hydrolase/deacetylase"/>
    <property type="match status" value="1"/>
</dbReference>
<dbReference type="PANTHER" id="PTHR10587">
    <property type="entry name" value="GLYCOSYL TRANSFERASE-RELATED"/>
    <property type="match status" value="1"/>
</dbReference>
<accession>A0A516Q6D7</accession>
<sequence length="228" mass="25357">MSETSQAAGTFPYCGTADRRVVALTFDDGPNDPYTGALAELLADRQVPATFFQVGRCVERHPQRSKELAAAGHLIGNHSYRHRFDDYLRPDKFLADVDRTQQIIADVTGTLPRHFRPPWLYRTPALLAGIADRDLRVVSGRFCDPLEVLQPSSRRIARQAERRVEPGSMIIFHDGFDDRGGFRGRTVAAVGLLIDRLREVGYGFVTVDELLPVPCPGGSSARRPLDRA</sequence>
<dbReference type="AlphaFoldDB" id="A0A516Q6D7"/>
<dbReference type="InterPro" id="IPR011330">
    <property type="entry name" value="Glyco_hydro/deAcase_b/a-brl"/>
</dbReference>
<dbReference type="OrthoDB" id="3173508at2"/>
<dbReference type="Gene3D" id="3.20.20.370">
    <property type="entry name" value="Glycoside hydrolase/deacetylase"/>
    <property type="match status" value="1"/>
</dbReference>
<protein>
    <submittedName>
        <fullName evidence="2">Polysaccharide deacetylase family protein</fullName>
    </submittedName>
</protein>
<dbReference type="PROSITE" id="PS51677">
    <property type="entry name" value="NODB"/>
    <property type="match status" value="1"/>
</dbReference>